<dbReference type="STRING" id="644282.Deba_3276"/>
<keyword evidence="1" id="KW-1133">Transmembrane helix</keyword>
<name>E1QM44_DESB2</name>
<evidence type="ECO:0000256" key="1">
    <source>
        <dbReference type="SAM" id="Phobius"/>
    </source>
</evidence>
<keyword evidence="1" id="KW-0812">Transmembrane</keyword>
<sequence>MNNLTLQRTFWAGAACALVGPAAWLCGLGAGAQALAVAVGGLALMALAANPPARRGRGR</sequence>
<accession>E1QM44</accession>
<dbReference type="Proteomes" id="UP000009047">
    <property type="component" value="Chromosome"/>
</dbReference>
<dbReference type="EMBL" id="CP002085">
    <property type="protein sequence ID" value="ADK86629.1"/>
    <property type="molecule type" value="Genomic_DNA"/>
</dbReference>
<evidence type="ECO:0000313" key="3">
    <source>
        <dbReference type="Proteomes" id="UP000009047"/>
    </source>
</evidence>
<dbReference type="RefSeq" id="WP_013260065.1">
    <property type="nucleotide sequence ID" value="NC_014365.1"/>
</dbReference>
<protein>
    <submittedName>
        <fullName evidence="2">Uncharacterized protein</fullName>
    </submittedName>
</protein>
<evidence type="ECO:0000313" key="2">
    <source>
        <dbReference type="EMBL" id="ADK86629.1"/>
    </source>
</evidence>
<keyword evidence="1" id="KW-0472">Membrane</keyword>
<gene>
    <name evidence="2" type="ordered locus">Deba_3276</name>
</gene>
<reference evidence="2 3" key="1">
    <citation type="journal article" date="2010" name="Stand. Genomic Sci.">
        <title>Complete genome sequence of Desulfarculus baarsii type strain (2st14).</title>
        <authorList>
            <person name="Sun H."/>
            <person name="Spring S."/>
            <person name="Lapidus A."/>
            <person name="Davenport K."/>
            <person name="Del Rio T.G."/>
            <person name="Tice H."/>
            <person name="Nolan M."/>
            <person name="Copeland A."/>
            <person name="Cheng J.F."/>
            <person name="Lucas S."/>
            <person name="Tapia R."/>
            <person name="Goodwin L."/>
            <person name="Pitluck S."/>
            <person name="Ivanova N."/>
            <person name="Pagani I."/>
            <person name="Mavromatis K."/>
            <person name="Ovchinnikova G."/>
            <person name="Pati A."/>
            <person name="Chen A."/>
            <person name="Palaniappan K."/>
            <person name="Hauser L."/>
            <person name="Chang Y.J."/>
            <person name="Jeffries C.D."/>
            <person name="Detter J.C."/>
            <person name="Han C."/>
            <person name="Rohde M."/>
            <person name="Brambilla E."/>
            <person name="Goker M."/>
            <person name="Woyke T."/>
            <person name="Bristow J."/>
            <person name="Eisen J.A."/>
            <person name="Markowitz V."/>
            <person name="Hugenholtz P."/>
            <person name="Kyrpides N.C."/>
            <person name="Klenk H.P."/>
            <person name="Land M."/>
        </authorList>
    </citation>
    <scope>NUCLEOTIDE SEQUENCE [LARGE SCALE GENOMIC DNA]</scope>
    <source>
        <strain evidence="3">ATCC 33931 / DSM 2075 / LMG 7858 / VKM B-1802 / 2st14</strain>
    </source>
</reference>
<feature type="transmembrane region" description="Helical" evidence="1">
    <location>
        <begin position="32"/>
        <end position="49"/>
    </location>
</feature>
<keyword evidence="3" id="KW-1185">Reference proteome</keyword>
<dbReference type="HOGENOM" id="CLU_2952859_0_0_7"/>
<dbReference type="AlphaFoldDB" id="E1QM44"/>
<proteinExistence type="predicted"/>
<dbReference type="KEGG" id="dbr:Deba_3276"/>
<organism evidence="2 3">
    <name type="scientific">Desulfarculus baarsii (strain ATCC 33931 / DSM 2075 / LMG 7858 / VKM B-1802 / 2st14)</name>
    <dbReference type="NCBI Taxonomy" id="644282"/>
    <lineage>
        <taxon>Bacteria</taxon>
        <taxon>Pseudomonadati</taxon>
        <taxon>Thermodesulfobacteriota</taxon>
        <taxon>Desulfarculia</taxon>
        <taxon>Desulfarculales</taxon>
        <taxon>Desulfarculaceae</taxon>
        <taxon>Desulfarculus</taxon>
    </lineage>
</organism>